<feature type="transmembrane region" description="Helical" evidence="1">
    <location>
        <begin position="113"/>
        <end position="135"/>
    </location>
</feature>
<dbReference type="FunCoup" id="O18018">
    <property type="interactions" value="9"/>
</dbReference>
<proteinExistence type="predicted"/>
<dbReference type="Bgee" id="WBGene00005683">
    <property type="expression patterns" value="Expressed in embryo"/>
</dbReference>
<keyword evidence="1" id="KW-1133">Transmembrane helix</keyword>
<dbReference type="WormBase" id="T04A11.7a">
    <property type="protein sequence ID" value="CE52311"/>
    <property type="gene ID" value="WBGene00005683"/>
    <property type="gene designation" value="sru-20"/>
</dbReference>
<dbReference type="eggNOG" id="ENOG502TJFN">
    <property type="taxonomic scope" value="Eukaryota"/>
</dbReference>
<organism evidence="2 3">
    <name type="scientific">Caenorhabditis elegans</name>
    <dbReference type="NCBI Taxonomy" id="6239"/>
    <lineage>
        <taxon>Eukaryota</taxon>
        <taxon>Metazoa</taxon>
        <taxon>Ecdysozoa</taxon>
        <taxon>Nematoda</taxon>
        <taxon>Chromadorea</taxon>
        <taxon>Rhabditida</taxon>
        <taxon>Rhabditina</taxon>
        <taxon>Rhabditomorpha</taxon>
        <taxon>Rhabditoidea</taxon>
        <taxon>Rhabditidae</taxon>
        <taxon>Peloderinae</taxon>
        <taxon>Caenorhabditis</taxon>
    </lineage>
</organism>
<dbReference type="KEGG" id="cel:CELE_T04A11.7"/>
<feature type="transmembrane region" description="Helical" evidence="1">
    <location>
        <begin position="27"/>
        <end position="49"/>
    </location>
</feature>
<gene>
    <name evidence="2 4" type="primary">sru-20</name>
    <name evidence="2" type="ORF">CELE_T04A11.7</name>
    <name evidence="4" type="ORF">T04A11.7</name>
</gene>
<feature type="transmembrane region" description="Helical" evidence="1">
    <location>
        <begin position="212"/>
        <end position="230"/>
    </location>
</feature>
<feature type="transmembrane region" description="Helical" evidence="1">
    <location>
        <begin position="156"/>
        <end position="176"/>
    </location>
</feature>
<dbReference type="AGR" id="WB:WBGene00005683"/>
<feature type="transmembrane region" description="Helical" evidence="1">
    <location>
        <begin position="288"/>
        <end position="307"/>
    </location>
</feature>
<protein>
    <submittedName>
        <fullName evidence="2">Serpentine Receptor, class U</fullName>
    </submittedName>
</protein>
<dbReference type="InParanoid" id="O18018"/>
<dbReference type="Pfam" id="PF10322">
    <property type="entry name" value="7TM_GPCR_Sru"/>
    <property type="match status" value="1"/>
</dbReference>
<evidence type="ECO:0000313" key="2">
    <source>
        <dbReference type="EMBL" id="CAB05610.4"/>
    </source>
</evidence>
<keyword evidence="3" id="KW-1185">Reference proteome</keyword>
<evidence type="ECO:0000313" key="4">
    <source>
        <dbReference type="WormBase" id="T04A11.7a"/>
    </source>
</evidence>
<dbReference type="CTD" id="188045"/>
<accession>O18018</accession>
<evidence type="ECO:0000313" key="3">
    <source>
        <dbReference type="Proteomes" id="UP000001940"/>
    </source>
</evidence>
<feature type="transmembrane region" description="Helical" evidence="1">
    <location>
        <begin position="70"/>
        <end position="93"/>
    </location>
</feature>
<dbReference type="PANTHER" id="PTHR46045:SF8">
    <property type="entry name" value="SERPENTINE RECEPTOR, CLASS U"/>
    <property type="match status" value="1"/>
</dbReference>
<dbReference type="PIR" id="T24416">
    <property type="entry name" value="T24416"/>
</dbReference>
<dbReference type="ExpressionAtlas" id="O18018">
    <property type="expression patterns" value="baseline"/>
</dbReference>
<dbReference type="Proteomes" id="UP000001940">
    <property type="component" value="Chromosome IV"/>
</dbReference>
<reference evidence="2 3" key="1">
    <citation type="journal article" date="1998" name="Science">
        <title>Genome sequence of the nematode C. elegans: a platform for investigating biology.</title>
        <authorList>
            <consortium name="The C. elegans sequencing consortium"/>
            <person name="Sulson J.E."/>
            <person name="Waterston R."/>
        </authorList>
    </citation>
    <scope>NUCLEOTIDE SEQUENCE [LARGE SCALE GENOMIC DNA]</scope>
    <source>
        <strain evidence="2 3">Bristol N2</strain>
    </source>
</reference>
<evidence type="ECO:0000256" key="1">
    <source>
        <dbReference type="SAM" id="Phobius"/>
    </source>
</evidence>
<dbReference type="RefSeq" id="NP_001343588.1">
    <property type="nucleotide sequence ID" value="NM_001356933.3"/>
</dbReference>
<keyword evidence="1" id="KW-0472">Membrane</keyword>
<dbReference type="EMBL" id="BX284604">
    <property type="protein sequence ID" value="CAB05610.4"/>
    <property type="molecule type" value="Genomic_DNA"/>
</dbReference>
<keyword evidence="1" id="KW-0812">Transmembrane</keyword>
<dbReference type="PaxDb" id="6239-T04A11.7a"/>
<dbReference type="InterPro" id="IPR003839">
    <property type="entry name" value="7TM_GPCR_serpentine_rcpt_Sru"/>
</dbReference>
<keyword evidence="2" id="KW-0675">Receptor</keyword>
<dbReference type="PhylomeDB" id="O18018"/>
<dbReference type="GeneID" id="188045"/>
<dbReference type="UCSC" id="T04A11.7b">
    <property type="organism name" value="c. elegans"/>
</dbReference>
<name>O18018_CAEEL</name>
<feature type="transmembrane region" description="Helical" evidence="1">
    <location>
        <begin position="257"/>
        <end position="276"/>
    </location>
</feature>
<dbReference type="AlphaFoldDB" id="O18018"/>
<sequence>MNESSDSSPGIIINLNSNYSNYQFDPFTIPVLLNIIPFIYIIPTCFVIFRIIQVYIVKGLRNNDEIVNKSVFLVIILSQLSCLCFFLSDVLIVRLPTTGILTKWCQQQPANHILTIVFTSQIYFAYTLMIYPVLLIVVRITPIQYPQSHREINSKILAYSIPFIHIYPIFFILHMIPALGVCRQLWKPYPFGCAFIHFYGSWHDLKNSPFEVINSVLWLIIFLICNFKLYQKIQNLKGTSRGNSNVNQSSRYRRAEISLTLTSGSMILTYIVNFIFQASLNQPKIWNLPFFQGTFIINFTLMTYSSFFRPYGYDLETCVVPWMLYLTHPAFQKRKESITVTPSLQRERIP</sequence>
<dbReference type="PANTHER" id="PTHR46045">
    <property type="entry name" value="SERPENTINE RECEPTOR, CLASS U-RELATED"/>
    <property type="match status" value="1"/>
</dbReference>